<gene>
    <name evidence="2" type="ORF">J9260_06665</name>
</gene>
<name>A0A975FBG8_9GAMM</name>
<evidence type="ECO:0000259" key="1">
    <source>
        <dbReference type="PROSITE" id="PS50943"/>
    </source>
</evidence>
<dbReference type="Gene3D" id="1.10.260.40">
    <property type="entry name" value="lambda repressor-like DNA-binding domains"/>
    <property type="match status" value="1"/>
</dbReference>
<accession>A0A975FBG8</accession>
<dbReference type="EMBL" id="CP072793">
    <property type="protein sequence ID" value="QTR54767.1"/>
    <property type="molecule type" value="Genomic_DNA"/>
</dbReference>
<evidence type="ECO:0000313" key="2">
    <source>
        <dbReference type="EMBL" id="QTR54767.1"/>
    </source>
</evidence>
<dbReference type="Proteomes" id="UP000672009">
    <property type="component" value="Chromosome"/>
</dbReference>
<protein>
    <submittedName>
        <fullName evidence="2">Helix-turn-helix transcriptional regulator</fullName>
    </submittedName>
</protein>
<sequence>MKHESTSQSIGQRLREVRGGLTQAEFAEKMEVVSKTIRRYESDETIPDGIFLLRLKAIFNVDPTWVLLGGLTPPENHKYEVAIQEISSIIANLEKGTG</sequence>
<dbReference type="InterPro" id="IPR001387">
    <property type="entry name" value="Cro/C1-type_HTH"/>
</dbReference>
<evidence type="ECO:0000313" key="3">
    <source>
        <dbReference type="Proteomes" id="UP000672009"/>
    </source>
</evidence>
<dbReference type="SUPFAM" id="SSF47413">
    <property type="entry name" value="lambda repressor-like DNA-binding domains"/>
    <property type="match status" value="1"/>
</dbReference>
<reference evidence="2" key="1">
    <citation type="submission" date="2021-04" db="EMBL/GenBank/DDBJ databases">
        <title>Genomics, taxonomy and metabolism of representatives of sulfur bacteria of the genus Thiothrix: Thiothrix fructosivorans QT, Thiothrix unzii A1T and three new species, Thiothrix subterranea sp. nov., Thiothrix litoralis sp. nov. and 'Candidatus Thiothrix anitrata' sp. nov.</title>
        <authorList>
            <person name="Ravin N.V."/>
            <person name="Smolyakov D."/>
            <person name="Rudenko T.S."/>
            <person name="Mardanov A.V."/>
            <person name="Beletsky A.V."/>
            <person name="Markov N.D."/>
            <person name="Fomenkov A.I."/>
            <person name="Roberts R.J."/>
            <person name="Karnachuk O.V."/>
            <person name="Novikov A."/>
            <person name="Grabovich M.Y."/>
        </authorList>
    </citation>
    <scope>NUCLEOTIDE SEQUENCE</scope>
    <source>
        <strain evidence="2">A1</strain>
    </source>
</reference>
<dbReference type="RefSeq" id="WP_210220241.1">
    <property type="nucleotide sequence ID" value="NZ_CP072793.1"/>
</dbReference>
<proteinExistence type="predicted"/>
<dbReference type="InterPro" id="IPR010982">
    <property type="entry name" value="Lambda_DNA-bd_dom_sf"/>
</dbReference>
<feature type="domain" description="HTH cro/C1-type" evidence="1">
    <location>
        <begin position="12"/>
        <end position="66"/>
    </location>
</feature>
<keyword evidence="3" id="KW-1185">Reference proteome</keyword>
<dbReference type="PROSITE" id="PS50943">
    <property type="entry name" value="HTH_CROC1"/>
    <property type="match status" value="1"/>
</dbReference>
<organism evidence="2 3">
    <name type="scientific">Thiothrix unzii</name>
    <dbReference type="NCBI Taxonomy" id="111769"/>
    <lineage>
        <taxon>Bacteria</taxon>
        <taxon>Pseudomonadati</taxon>
        <taxon>Pseudomonadota</taxon>
        <taxon>Gammaproteobacteria</taxon>
        <taxon>Thiotrichales</taxon>
        <taxon>Thiotrichaceae</taxon>
        <taxon>Thiothrix</taxon>
    </lineage>
</organism>
<dbReference type="GO" id="GO:0003677">
    <property type="term" value="F:DNA binding"/>
    <property type="evidence" value="ECO:0007669"/>
    <property type="project" value="InterPro"/>
</dbReference>
<dbReference type="AlphaFoldDB" id="A0A975FBG8"/>
<dbReference type="CDD" id="cd00093">
    <property type="entry name" value="HTH_XRE"/>
    <property type="match status" value="1"/>
</dbReference>
<dbReference type="Pfam" id="PF01381">
    <property type="entry name" value="HTH_3"/>
    <property type="match status" value="1"/>
</dbReference>
<dbReference type="KEGG" id="tun:J9260_06665"/>
<dbReference type="SMART" id="SM00530">
    <property type="entry name" value="HTH_XRE"/>
    <property type="match status" value="1"/>
</dbReference>